<dbReference type="EMBL" id="AZBU02000005">
    <property type="protein sequence ID" value="TKR77778.1"/>
    <property type="molecule type" value="Genomic_DNA"/>
</dbReference>
<comment type="caution">
    <text evidence="1">The sequence shown here is derived from an EMBL/GenBank/DDBJ whole genome shotgun (WGS) entry which is preliminary data.</text>
</comment>
<gene>
    <name evidence="1" type="ORF">L596_018690</name>
</gene>
<proteinExistence type="predicted"/>
<organism evidence="1 2">
    <name type="scientific">Steinernema carpocapsae</name>
    <name type="common">Entomopathogenic nematode</name>
    <dbReference type="NCBI Taxonomy" id="34508"/>
    <lineage>
        <taxon>Eukaryota</taxon>
        <taxon>Metazoa</taxon>
        <taxon>Ecdysozoa</taxon>
        <taxon>Nematoda</taxon>
        <taxon>Chromadorea</taxon>
        <taxon>Rhabditida</taxon>
        <taxon>Tylenchina</taxon>
        <taxon>Panagrolaimomorpha</taxon>
        <taxon>Strongyloidoidea</taxon>
        <taxon>Steinernematidae</taxon>
        <taxon>Steinernema</taxon>
    </lineage>
</organism>
<evidence type="ECO:0000313" key="1">
    <source>
        <dbReference type="EMBL" id="TKR77778.1"/>
    </source>
</evidence>
<reference evidence="1 2" key="2">
    <citation type="journal article" date="2019" name="G3 (Bethesda)">
        <title>Hybrid Assembly of the Genome of the Entomopathogenic Nematode Steinernema carpocapsae Identifies the X-Chromosome.</title>
        <authorList>
            <person name="Serra L."/>
            <person name="Macchietto M."/>
            <person name="Macias-Munoz A."/>
            <person name="McGill C.J."/>
            <person name="Rodriguez I.M."/>
            <person name="Rodriguez B."/>
            <person name="Murad R."/>
            <person name="Mortazavi A."/>
        </authorList>
    </citation>
    <scope>NUCLEOTIDE SEQUENCE [LARGE SCALE GENOMIC DNA]</scope>
    <source>
        <strain evidence="1 2">ALL</strain>
    </source>
</reference>
<accession>A0A4U5N5M0</accession>
<name>A0A4U5N5M0_STECR</name>
<dbReference type="AlphaFoldDB" id="A0A4U5N5M0"/>
<reference evidence="1 2" key="1">
    <citation type="journal article" date="2015" name="Genome Biol.">
        <title>Comparative genomics of Steinernema reveals deeply conserved gene regulatory networks.</title>
        <authorList>
            <person name="Dillman A.R."/>
            <person name="Macchietto M."/>
            <person name="Porter C.F."/>
            <person name="Rogers A."/>
            <person name="Williams B."/>
            <person name="Antoshechkin I."/>
            <person name="Lee M.M."/>
            <person name="Goodwin Z."/>
            <person name="Lu X."/>
            <person name="Lewis E.E."/>
            <person name="Goodrich-Blair H."/>
            <person name="Stock S.P."/>
            <person name="Adams B.J."/>
            <person name="Sternberg P.W."/>
            <person name="Mortazavi A."/>
        </authorList>
    </citation>
    <scope>NUCLEOTIDE SEQUENCE [LARGE SCALE GENOMIC DNA]</scope>
    <source>
        <strain evidence="1 2">ALL</strain>
    </source>
</reference>
<sequence>MVDKLGHKIVSRHFCALRRTRCAPIDLALRRRVPIFKITIDDSGEESKEQEEEEVELVAFDKCEKRR</sequence>
<dbReference type="Proteomes" id="UP000298663">
    <property type="component" value="Unassembled WGS sequence"/>
</dbReference>
<keyword evidence="2" id="KW-1185">Reference proteome</keyword>
<protein>
    <submittedName>
        <fullName evidence="1">Uncharacterized protein</fullName>
    </submittedName>
</protein>
<evidence type="ECO:0000313" key="2">
    <source>
        <dbReference type="Proteomes" id="UP000298663"/>
    </source>
</evidence>